<comment type="caution">
    <text evidence="3">The sequence shown here is derived from an EMBL/GenBank/DDBJ whole genome shotgun (WGS) entry which is preliminary data.</text>
</comment>
<dbReference type="InterPro" id="IPR054120">
    <property type="entry name" value="PBPA_dimer"/>
</dbReference>
<dbReference type="OrthoDB" id="9766847at2"/>
<feature type="domain" description="Penicillin-binding protein transpeptidase" evidence="1">
    <location>
        <begin position="155"/>
        <end position="484"/>
    </location>
</feature>
<protein>
    <submittedName>
        <fullName evidence="3">Cell elongation-specific peptidoglycan D,D-transpeptidase</fullName>
    </submittedName>
</protein>
<dbReference type="EMBL" id="PDJG01000001">
    <property type="protein sequence ID" value="PFG34757.1"/>
    <property type="molecule type" value="Genomic_DNA"/>
</dbReference>
<reference evidence="3 4" key="1">
    <citation type="submission" date="2017-10" db="EMBL/GenBank/DDBJ databases">
        <title>Sequencing the genomes of 1000 actinobacteria strains.</title>
        <authorList>
            <person name="Klenk H.-P."/>
        </authorList>
    </citation>
    <scope>NUCLEOTIDE SEQUENCE [LARGE SCALE GENOMIC DNA]</scope>
    <source>
        <strain evidence="3 4">DSM 18966</strain>
    </source>
</reference>
<sequence>MNVPLRRVAVVMLAMFLVLMGAASWIQYFRAPDLNTDPRNVRTLYREHGNNRGPIVIGGEAVAVSTPVDDAFGYQRAYTNGPLYAPVTGFYSVVNGRTQIELRANEYLNGTSDSLWWSRLQNLIAGADPQGSSVELTIDPVVQQAAWDALGDQRGAVVALDPTTGAILAMVSKPSYDPNLLAGHVSSDASAAYQALLAEDGDPLINRAIGGNTYPPGSTFKLVTAAAALEEGDLTSTSEVAAPDELPLPQSSSVLGNFGGETCSSTGTMTLADALRISCNTAFGQLGIDLGSETIAEQAEEFGFDTDLSIPTFVTQSRFPQEADGSPLDDATTALSAIGQASVRVTPLQVAMVSAAIANDGKLMTPYLIDQVRTPDLAVAFETDPSVFSKPISSSTAEQLRDMMVGVVQSGTGTAAQISGVQVAGKTGTAETTSDVAPHAWFTGFAPADDPQVVVAVVIENGGNLGSEATGGRAAAPVARAVMEAVINQ</sequence>
<dbReference type="InterPro" id="IPR050515">
    <property type="entry name" value="Beta-lactam/transpept"/>
</dbReference>
<organism evidence="3 4">
    <name type="scientific">Sanguibacter antarcticus</name>
    <dbReference type="NCBI Taxonomy" id="372484"/>
    <lineage>
        <taxon>Bacteria</taxon>
        <taxon>Bacillati</taxon>
        <taxon>Actinomycetota</taxon>
        <taxon>Actinomycetes</taxon>
        <taxon>Micrococcales</taxon>
        <taxon>Sanguibacteraceae</taxon>
        <taxon>Sanguibacter</taxon>
    </lineage>
</organism>
<feature type="domain" description="Penicillin binding protein A dimerisation" evidence="2">
    <location>
        <begin position="52"/>
        <end position="134"/>
    </location>
</feature>
<dbReference type="GO" id="GO:0071972">
    <property type="term" value="F:peptidoglycan L,D-transpeptidase activity"/>
    <property type="evidence" value="ECO:0007669"/>
    <property type="project" value="TreeGrafter"/>
</dbReference>
<dbReference type="InterPro" id="IPR001460">
    <property type="entry name" value="PCN-bd_Tpept"/>
</dbReference>
<dbReference type="Gene3D" id="3.40.710.10">
    <property type="entry name" value="DD-peptidase/beta-lactamase superfamily"/>
    <property type="match status" value="1"/>
</dbReference>
<dbReference type="GO" id="GO:0071555">
    <property type="term" value="P:cell wall organization"/>
    <property type="evidence" value="ECO:0007669"/>
    <property type="project" value="TreeGrafter"/>
</dbReference>
<dbReference type="Proteomes" id="UP000225548">
    <property type="component" value="Unassembled WGS sequence"/>
</dbReference>
<dbReference type="GO" id="GO:0008658">
    <property type="term" value="F:penicillin binding"/>
    <property type="evidence" value="ECO:0007669"/>
    <property type="project" value="InterPro"/>
</dbReference>
<gene>
    <name evidence="3" type="ORF">ATL42_2679</name>
</gene>
<dbReference type="Pfam" id="PF00905">
    <property type="entry name" value="Transpeptidase"/>
    <property type="match status" value="1"/>
</dbReference>
<dbReference type="InterPro" id="IPR012338">
    <property type="entry name" value="Beta-lactam/transpept-like"/>
</dbReference>
<evidence type="ECO:0000313" key="4">
    <source>
        <dbReference type="Proteomes" id="UP000225548"/>
    </source>
</evidence>
<evidence type="ECO:0000259" key="2">
    <source>
        <dbReference type="Pfam" id="PF21922"/>
    </source>
</evidence>
<accession>A0A2A9E6S0</accession>
<evidence type="ECO:0000313" key="3">
    <source>
        <dbReference type="EMBL" id="PFG34757.1"/>
    </source>
</evidence>
<keyword evidence="4" id="KW-1185">Reference proteome</keyword>
<dbReference type="SUPFAM" id="SSF56601">
    <property type="entry name" value="beta-lactamase/transpeptidase-like"/>
    <property type="match status" value="1"/>
</dbReference>
<name>A0A2A9E6S0_9MICO</name>
<dbReference type="RefSeq" id="WP_098455740.1">
    <property type="nucleotide sequence ID" value="NZ_PDJG01000001.1"/>
</dbReference>
<dbReference type="GO" id="GO:0005886">
    <property type="term" value="C:plasma membrane"/>
    <property type="evidence" value="ECO:0007669"/>
    <property type="project" value="TreeGrafter"/>
</dbReference>
<dbReference type="Pfam" id="PF21922">
    <property type="entry name" value="PBP_dimer_2"/>
    <property type="match status" value="1"/>
</dbReference>
<evidence type="ECO:0000259" key="1">
    <source>
        <dbReference type="Pfam" id="PF00905"/>
    </source>
</evidence>
<dbReference type="AlphaFoldDB" id="A0A2A9E6S0"/>
<dbReference type="PANTHER" id="PTHR30627">
    <property type="entry name" value="PEPTIDOGLYCAN D,D-TRANSPEPTIDASE"/>
    <property type="match status" value="1"/>
</dbReference>
<proteinExistence type="predicted"/>
<dbReference type="PANTHER" id="PTHR30627:SF24">
    <property type="entry name" value="PENICILLIN-BINDING PROTEIN 4B"/>
    <property type="match status" value="1"/>
</dbReference>
<dbReference type="Gene3D" id="3.90.1310.10">
    <property type="entry name" value="Penicillin-binding protein 2a (Domain 2)"/>
    <property type="match status" value="1"/>
</dbReference>